<dbReference type="Proteomes" id="UP001238163">
    <property type="component" value="Unassembled WGS sequence"/>
</dbReference>
<dbReference type="EMBL" id="JAUSVL010000001">
    <property type="protein sequence ID" value="MDQ0290961.1"/>
    <property type="molecule type" value="Genomic_DNA"/>
</dbReference>
<evidence type="ECO:0000256" key="2">
    <source>
        <dbReference type="ARBA" id="ARBA00023002"/>
    </source>
</evidence>
<evidence type="ECO:0000256" key="1">
    <source>
        <dbReference type="ARBA" id="ARBA00006484"/>
    </source>
</evidence>
<protein>
    <submittedName>
        <fullName evidence="4">NAD(P)-dependent dehydrogenase (Short-subunit alcohol dehydrogenase family)</fullName>
    </submittedName>
</protein>
<dbReference type="Pfam" id="PF13561">
    <property type="entry name" value="adh_short_C2"/>
    <property type="match status" value="1"/>
</dbReference>
<keyword evidence="5" id="KW-1185">Reference proteome</keyword>
<evidence type="ECO:0000259" key="3">
    <source>
        <dbReference type="SMART" id="SM00822"/>
    </source>
</evidence>
<feature type="domain" description="Ketoreductase" evidence="3">
    <location>
        <begin position="3"/>
        <end position="186"/>
    </location>
</feature>
<dbReference type="NCBIfam" id="NF009386">
    <property type="entry name" value="PRK12745.1"/>
    <property type="match status" value="1"/>
</dbReference>
<dbReference type="FunFam" id="3.40.50.720:FF:000173">
    <property type="entry name" value="3-oxoacyl-[acyl-carrier protein] reductase"/>
    <property type="match status" value="1"/>
</dbReference>
<proteinExistence type="inferred from homology"/>
<dbReference type="InterPro" id="IPR036291">
    <property type="entry name" value="NAD(P)-bd_dom_sf"/>
</dbReference>
<evidence type="ECO:0000313" key="4">
    <source>
        <dbReference type="EMBL" id="MDQ0290961.1"/>
    </source>
</evidence>
<accession>A0AAE3VIL5</accession>
<reference evidence="4" key="1">
    <citation type="submission" date="2023-07" db="EMBL/GenBank/DDBJ databases">
        <title>Genomic Encyclopedia of Type Strains, Phase IV (KMG-IV): sequencing the most valuable type-strain genomes for metagenomic binning, comparative biology and taxonomic classification.</title>
        <authorList>
            <person name="Goeker M."/>
        </authorList>
    </citation>
    <scope>NUCLEOTIDE SEQUENCE</scope>
    <source>
        <strain evidence="4">DSM 24202</strain>
    </source>
</reference>
<dbReference type="PRINTS" id="PR00081">
    <property type="entry name" value="GDHRDH"/>
</dbReference>
<sequence>MTKCAFVTGGARGIGLGISHALAKEGVDLAILGTRPEEDAANTLAELRAHGGRVIYCQGSVADPVARQAALDKITAQLGPVNVLVNNAGIAPRVRADILDAGEESFEEVLRTNLQGPYFLTQAVAKIMIAAKKQQPDFPACIVNVSSISATVASVSRGEYCISKAGVSMATQLWAVRLGEYGIGVYEIRPGVIKTDMTAVVQAKYDKLISEGLCLQARWGFPDDIGRAVAMLARGDLAYSTGQVILVDGGITVPRL</sequence>
<comment type="similarity">
    <text evidence="1">Belongs to the short-chain dehydrogenases/reductases (SDR) family.</text>
</comment>
<name>A0AAE3VIL5_9BACT</name>
<dbReference type="RefSeq" id="WP_307263070.1">
    <property type="nucleotide sequence ID" value="NZ_JAUSVL010000001.1"/>
</dbReference>
<dbReference type="SMART" id="SM00822">
    <property type="entry name" value="PKS_KR"/>
    <property type="match status" value="1"/>
</dbReference>
<dbReference type="InterPro" id="IPR057326">
    <property type="entry name" value="KR_dom"/>
</dbReference>
<dbReference type="InterPro" id="IPR002347">
    <property type="entry name" value="SDR_fam"/>
</dbReference>
<dbReference type="Gene3D" id="3.40.50.720">
    <property type="entry name" value="NAD(P)-binding Rossmann-like Domain"/>
    <property type="match status" value="1"/>
</dbReference>
<keyword evidence="2" id="KW-0560">Oxidoreductase</keyword>
<gene>
    <name evidence="4" type="ORF">J3R75_003068</name>
</gene>
<evidence type="ECO:0000313" key="5">
    <source>
        <dbReference type="Proteomes" id="UP001238163"/>
    </source>
</evidence>
<dbReference type="PANTHER" id="PTHR42760">
    <property type="entry name" value="SHORT-CHAIN DEHYDROGENASES/REDUCTASES FAMILY MEMBER"/>
    <property type="match status" value="1"/>
</dbReference>
<comment type="caution">
    <text evidence="4">The sequence shown here is derived from an EMBL/GenBank/DDBJ whole genome shotgun (WGS) entry which is preliminary data.</text>
</comment>
<organism evidence="4 5">
    <name type="scientific">Oligosphaera ethanolica</name>
    <dbReference type="NCBI Taxonomy" id="760260"/>
    <lineage>
        <taxon>Bacteria</taxon>
        <taxon>Pseudomonadati</taxon>
        <taxon>Lentisphaerota</taxon>
        <taxon>Oligosphaeria</taxon>
        <taxon>Oligosphaerales</taxon>
        <taxon>Oligosphaeraceae</taxon>
        <taxon>Oligosphaera</taxon>
    </lineage>
</organism>
<dbReference type="GO" id="GO:0016616">
    <property type="term" value="F:oxidoreductase activity, acting on the CH-OH group of donors, NAD or NADP as acceptor"/>
    <property type="evidence" value="ECO:0007669"/>
    <property type="project" value="TreeGrafter"/>
</dbReference>
<dbReference type="PRINTS" id="PR00080">
    <property type="entry name" value="SDRFAMILY"/>
</dbReference>
<dbReference type="PANTHER" id="PTHR42760:SF133">
    <property type="entry name" value="3-OXOACYL-[ACYL-CARRIER-PROTEIN] REDUCTASE"/>
    <property type="match status" value="1"/>
</dbReference>
<dbReference type="AlphaFoldDB" id="A0AAE3VIL5"/>
<dbReference type="SUPFAM" id="SSF51735">
    <property type="entry name" value="NAD(P)-binding Rossmann-fold domains"/>
    <property type="match status" value="1"/>
</dbReference>